<comment type="similarity">
    <text evidence="1">Belongs to the UPF0711 family.</text>
</comment>
<dbReference type="PANTHER" id="PTHR31402:SF2">
    <property type="entry name" value="UPF0711 PROTEIN C18ORF21"/>
    <property type="match status" value="1"/>
</dbReference>
<evidence type="ECO:0000256" key="1">
    <source>
        <dbReference type="ARBA" id="ARBA00006160"/>
    </source>
</evidence>
<reference evidence="2 3" key="1">
    <citation type="submission" date="2021-06" db="EMBL/GenBank/DDBJ databases">
        <authorList>
            <person name="Palmer J.M."/>
        </authorList>
    </citation>
    <scope>NUCLEOTIDE SEQUENCE [LARGE SCALE GENOMIC DNA]</scope>
    <source>
        <strain evidence="2 3">MEX-2019</strain>
        <tissue evidence="2">Muscle</tissue>
    </source>
</reference>
<evidence type="ECO:0000313" key="3">
    <source>
        <dbReference type="Proteomes" id="UP001311232"/>
    </source>
</evidence>
<dbReference type="Pfam" id="PF15719">
    <property type="entry name" value="Rmp24-like"/>
    <property type="match status" value="1"/>
</dbReference>
<keyword evidence="3" id="KW-1185">Reference proteome</keyword>
<comment type="caution">
    <text evidence="2">The sequence shown here is derived from an EMBL/GenBank/DDBJ whole genome shotgun (WGS) entry which is preliminary data.</text>
</comment>
<dbReference type="Proteomes" id="UP001311232">
    <property type="component" value="Unassembled WGS sequence"/>
</dbReference>
<sequence>MEPTPEEKTAKFLLDASLLYEEKCAELSRFLLQLPFKVKGLQKKNRHTFSRLLQSVSVCTYCYQWLKPNNHRVRLRPKRRPSARVQRVLLRQARGKRLSLVQKKLLLRFQKSPSVLVRCPVVFWRVKRQQLKLASTCPQSRGNSAVIGGVVKIRGGMWHGPLSLAPRFHTDERSMATAKWQQENIL</sequence>
<organism evidence="2 3">
    <name type="scientific">Crenichthys baileyi</name>
    <name type="common">White River springfish</name>
    <dbReference type="NCBI Taxonomy" id="28760"/>
    <lineage>
        <taxon>Eukaryota</taxon>
        <taxon>Metazoa</taxon>
        <taxon>Chordata</taxon>
        <taxon>Craniata</taxon>
        <taxon>Vertebrata</taxon>
        <taxon>Euteleostomi</taxon>
        <taxon>Actinopterygii</taxon>
        <taxon>Neopterygii</taxon>
        <taxon>Teleostei</taxon>
        <taxon>Neoteleostei</taxon>
        <taxon>Acanthomorphata</taxon>
        <taxon>Ovalentaria</taxon>
        <taxon>Atherinomorphae</taxon>
        <taxon>Cyprinodontiformes</taxon>
        <taxon>Goodeidae</taxon>
        <taxon>Crenichthys</taxon>
    </lineage>
</organism>
<accession>A0AAV9RUU8</accession>
<protein>
    <submittedName>
        <fullName evidence="2">Uncharacterized protein</fullName>
    </submittedName>
</protein>
<dbReference type="InterPro" id="IPR029779">
    <property type="entry name" value="Rmp24-like"/>
</dbReference>
<name>A0AAV9RUU8_9TELE</name>
<evidence type="ECO:0000313" key="2">
    <source>
        <dbReference type="EMBL" id="KAK5612822.1"/>
    </source>
</evidence>
<dbReference type="PANTHER" id="PTHR31402">
    <property type="entry name" value="UPF0711 PROTEIN C18ORF21"/>
    <property type="match status" value="1"/>
</dbReference>
<gene>
    <name evidence="2" type="ORF">CRENBAI_006035</name>
</gene>
<dbReference type="EMBL" id="JAHHUM010001296">
    <property type="protein sequence ID" value="KAK5612822.1"/>
    <property type="molecule type" value="Genomic_DNA"/>
</dbReference>
<proteinExistence type="inferred from homology"/>
<dbReference type="AlphaFoldDB" id="A0AAV9RUU8"/>